<protein>
    <submittedName>
        <fullName evidence="3">Uncharacterized protein</fullName>
    </submittedName>
</protein>
<evidence type="ECO:0000313" key="4">
    <source>
        <dbReference type="Proteomes" id="UP001432146"/>
    </source>
</evidence>
<dbReference type="AlphaFoldDB" id="A0AAW1AKS3"/>
<evidence type="ECO:0000313" key="3">
    <source>
        <dbReference type="EMBL" id="KAK9309728.1"/>
    </source>
</evidence>
<comment type="caution">
    <text evidence="3">The sequence shown here is derived from an EMBL/GenBank/DDBJ whole genome shotgun (WGS) entry which is preliminary data.</text>
</comment>
<accession>A0AAW1AKS3</accession>
<proteinExistence type="predicted"/>
<feature type="compositionally biased region" description="Basic and acidic residues" evidence="1">
    <location>
        <begin position="188"/>
        <end position="203"/>
    </location>
</feature>
<keyword evidence="4" id="KW-1185">Reference proteome</keyword>
<gene>
    <name evidence="3" type="ORF">QLX08_000720</name>
</gene>
<reference evidence="3 4" key="1">
    <citation type="submission" date="2024-05" db="EMBL/GenBank/DDBJ databases">
        <title>The nuclear and mitochondrial genome assemblies of Tetragonisca angustula (Apidae: Meliponini), a tiny yet remarkable pollinator in the Neotropics.</title>
        <authorList>
            <person name="Ferrari R."/>
            <person name="Ricardo P.C."/>
            <person name="Dias F.C."/>
            <person name="Araujo N.S."/>
            <person name="Soares D.O."/>
            <person name="Zhou Q.-S."/>
            <person name="Zhu C.-D."/>
            <person name="Coutinho L."/>
            <person name="Airas M.C."/>
            <person name="Batista T.M."/>
        </authorList>
    </citation>
    <scope>NUCLEOTIDE SEQUENCE [LARGE SCALE GENOMIC DNA]</scope>
    <source>
        <strain evidence="3">ASF017062</strain>
        <tissue evidence="3">Abdomen</tissue>
    </source>
</reference>
<evidence type="ECO:0000256" key="1">
    <source>
        <dbReference type="SAM" id="MobiDB-lite"/>
    </source>
</evidence>
<evidence type="ECO:0000256" key="2">
    <source>
        <dbReference type="SAM" id="SignalP"/>
    </source>
</evidence>
<keyword evidence="2" id="KW-0732">Signal</keyword>
<feature type="compositionally biased region" description="Basic and acidic residues" evidence="1">
    <location>
        <begin position="252"/>
        <end position="274"/>
    </location>
</feature>
<feature type="signal peptide" evidence="2">
    <location>
        <begin position="1"/>
        <end position="17"/>
    </location>
</feature>
<dbReference type="EMBL" id="JAWNGG020000009">
    <property type="protein sequence ID" value="KAK9309728.1"/>
    <property type="molecule type" value="Genomic_DNA"/>
</dbReference>
<dbReference type="Proteomes" id="UP001432146">
    <property type="component" value="Unassembled WGS sequence"/>
</dbReference>
<feature type="chain" id="PRO_5043564708" evidence="2">
    <location>
        <begin position="18"/>
        <end position="291"/>
    </location>
</feature>
<feature type="region of interest" description="Disordered" evidence="1">
    <location>
        <begin position="148"/>
        <end position="291"/>
    </location>
</feature>
<organism evidence="3 4">
    <name type="scientific">Tetragonisca angustula</name>
    <dbReference type="NCBI Taxonomy" id="166442"/>
    <lineage>
        <taxon>Eukaryota</taxon>
        <taxon>Metazoa</taxon>
        <taxon>Ecdysozoa</taxon>
        <taxon>Arthropoda</taxon>
        <taxon>Hexapoda</taxon>
        <taxon>Insecta</taxon>
        <taxon>Pterygota</taxon>
        <taxon>Neoptera</taxon>
        <taxon>Endopterygota</taxon>
        <taxon>Hymenoptera</taxon>
        <taxon>Apocrita</taxon>
        <taxon>Aculeata</taxon>
        <taxon>Apoidea</taxon>
        <taxon>Anthophila</taxon>
        <taxon>Apidae</taxon>
        <taxon>Tetragonisca</taxon>
    </lineage>
</organism>
<sequence>MKVSATVLVSLASWVVAYPALVDSGGLENIWGGAKEEGQDKSQGLVENFRLLKDKFTPPRLLEIARFERLGIPNPLSQPSNENDGVSTPPIFKSLIFGKDNAIVSTISNVVEAAKGLIGRIKSNFQQDSTQAGLPFLAHRGGKLTGVVPGLDKSDSAQLKGYESSGNDDSRLPIGIERASRNAVGYRESAEGGAKEVAGEKRAIHSAGSRASSEADGKTGASRGKQSAASRLSAGEIEEKSAGAKRQSHSSVEIEKKSLTSGERERVPEDRGISSERQLLAREATNDRTKE</sequence>
<name>A0AAW1AKS3_9HYME</name>